<sequence>MKILILGTGVIGTLYGHALSKHHEITHFVRENKFKLMNGKTIPYDIIDERNDKDHINTTGEYTYKCVTEITEDYDLIMLPVNTYQLEDALKTLAYKAPDAKYLIFTLNWNGTSEIDKYLKKDQYIMGYAGGGGTFKGDLLWGNVGNDITLGTVYEIQKPLLDATVKAFKSCGIEPEIPSNILHWLWIHNVGSSPLGVGLSKYSSLSDVLKDKKLVKMCFKAMCEGYKICERKGANLKEFPEVKMMSIPFFILYPMFRRNFEKNPIMQRYTAHAFKAIDEMKDNFKKMLQTGREFNINITNMEKLSELL</sequence>
<dbReference type="RefSeq" id="WP_406786983.1">
    <property type="nucleotide sequence ID" value="NZ_JBJIAA010000005.1"/>
</dbReference>
<evidence type="ECO:0000313" key="3">
    <source>
        <dbReference type="Proteomes" id="UP001623592"/>
    </source>
</evidence>
<dbReference type="InterPro" id="IPR036291">
    <property type="entry name" value="NAD(P)-bd_dom_sf"/>
</dbReference>
<dbReference type="Proteomes" id="UP001623592">
    <property type="component" value="Unassembled WGS sequence"/>
</dbReference>
<organism evidence="2 3">
    <name type="scientific">Clostridium neuense</name>
    <dbReference type="NCBI Taxonomy" id="1728934"/>
    <lineage>
        <taxon>Bacteria</taxon>
        <taxon>Bacillati</taxon>
        <taxon>Bacillota</taxon>
        <taxon>Clostridia</taxon>
        <taxon>Eubacteriales</taxon>
        <taxon>Clostridiaceae</taxon>
        <taxon>Clostridium</taxon>
    </lineage>
</organism>
<dbReference type="Pfam" id="PF02558">
    <property type="entry name" value="ApbA"/>
    <property type="match status" value="1"/>
</dbReference>
<comment type="caution">
    <text evidence="2">The sequence shown here is derived from an EMBL/GenBank/DDBJ whole genome shotgun (WGS) entry which is preliminary data.</text>
</comment>
<keyword evidence="3" id="KW-1185">Reference proteome</keyword>
<feature type="domain" description="Ketopantoate reductase N-terminal" evidence="1">
    <location>
        <begin position="3"/>
        <end position="135"/>
    </location>
</feature>
<dbReference type="InterPro" id="IPR013332">
    <property type="entry name" value="KPR_N"/>
</dbReference>
<protein>
    <submittedName>
        <fullName evidence="2">Ketopantoate reductase family protein</fullName>
    </submittedName>
</protein>
<accession>A0ABW8TCT0</accession>
<name>A0ABW8TCT0_9CLOT</name>
<gene>
    <name evidence="2" type="ORF">ACJDT4_07795</name>
</gene>
<evidence type="ECO:0000259" key="1">
    <source>
        <dbReference type="Pfam" id="PF02558"/>
    </source>
</evidence>
<proteinExistence type="predicted"/>
<evidence type="ECO:0000313" key="2">
    <source>
        <dbReference type="EMBL" id="MFL0250324.1"/>
    </source>
</evidence>
<reference evidence="2 3" key="1">
    <citation type="submission" date="2024-11" db="EMBL/GenBank/DDBJ databases">
        <authorList>
            <person name="Heng Y.C."/>
            <person name="Lim A.C.H."/>
            <person name="Lee J.K.Y."/>
            <person name="Kittelmann S."/>
        </authorList>
    </citation>
    <scope>NUCLEOTIDE SEQUENCE [LARGE SCALE GENOMIC DNA]</scope>
    <source>
        <strain evidence="2 3">WILCCON 0114</strain>
    </source>
</reference>
<dbReference type="SUPFAM" id="SSF51735">
    <property type="entry name" value="NAD(P)-binding Rossmann-fold domains"/>
    <property type="match status" value="1"/>
</dbReference>
<dbReference type="Gene3D" id="3.40.50.720">
    <property type="entry name" value="NAD(P)-binding Rossmann-like Domain"/>
    <property type="match status" value="1"/>
</dbReference>
<dbReference type="EMBL" id="JBJIAA010000005">
    <property type="protein sequence ID" value="MFL0250324.1"/>
    <property type="molecule type" value="Genomic_DNA"/>
</dbReference>